<dbReference type="PANTHER" id="PTHR21666:SF270">
    <property type="entry name" value="MUREIN HYDROLASE ACTIVATOR ENVC"/>
    <property type="match status" value="1"/>
</dbReference>
<dbReference type="Pfam" id="PF01551">
    <property type="entry name" value="Peptidase_M23"/>
    <property type="match status" value="1"/>
</dbReference>
<dbReference type="OrthoDB" id="186635at2"/>
<evidence type="ECO:0000313" key="3">
    <source>
        <dbReference type="EMBL" id="AWI08178.1"/>
    </source>
</evidence>
<protein>
    <recommendedName>
        <fullName evidence="2">M23ase beta-sheet core domain-containing protein</fullName>
    </recommendedName>
</protein>
<name>A0A2U8E006_9BACT</name>
<evidence type="ECO:0000313" key="4">
    <source>
        <dbReference type="Proteomes" id="UP000244896"/>
    </source>
</evidence>
<gene>
    <name evidence="3" type="ORF">CKA38_01880</name>
</gene>
<feature type="domain" description="M23ase beta-sheet core" evidence="2">
    <location>
        <begin position="79"/>
        <end position="184"/>
    </location>
</feature>
<dbReference type="KEGG" id="elut:CKA38_01880"/>
<evidence type="ECO:0000256" key="1">
    <source>
        <dbReference type="SAM" id="SignalP"/>
    </source>
</evidence>
<dbReference type="Gene3D" id="2.70.70.10">
    <property type="entry name" value="Glucose Permease (Domain IIA)"/>
    <property type="match status" value="1"/>
</dbReference>
<dbReference type="AlphaFoldDB" id="A0A2U8E006"/>
<dbReference type="GO" id="GO:0004222">
    <property type="term" value="F:metalloendopeptidase activity"/>
    <property type="evidence" value="ECO:0007669"/>
    <property type="project" value="TreeGrafter"/>
</dbReference>
<dbReference type="InterPro" id="IPR011055">
    <property type="entry name" value="Dup_hybrid_motif"/>
</dbReference>
<feature type="chain" id="PRO_5016173596" description="M23ase beta-sheet core domain-containing protein" evidence="1">
    <location>
        <begin position="31"/>
        <end position="348"/>
    </location>
</feature>
<sequence length="348" mass="38368">MAFYYKLYIIHYRLAVAVALALLFAGAARAQPAKLDMAWPTPNTAFMQGRGIEAYIQPTASGVTTSGLYGGTRNGGRRFHEGIDLMPTLRDTRDEPLDAIFAVLPGVVRHINLVPGNSNYGRYIVIEHPGVSPAVYSLYAHLSAAQPGLRAGDTVARGQRIATMGRSSDVIAIPKSRAHLHFELGVRLTDNFQPWYDAQNFSGKNKHGVWNGMNLMGFDPLDFFSKWRTGAAPDFRAYFARMKPAVRVRYVTRTVPDFTRRYPALLTKPVPPGGVGGWEIQFNETGIPFAWTPLGATEIVGIAGEARIVWKDDAILKAWRCKSLVLNQRGAPVPGRDLRTVLGLIFGQ</sequence>
<dbReference type="CDD" id="cd12797">
    <property type="entry name" value="M23_peptidase"/>
    <property type="match status" value="1"/>
</dbReference>
<organism evidence="3 4">
    <name type="scientific">Ereboglobus luteus</name>
    <dbReference type="NCBI Taxonomy" id="1796921"/>
    <lineage>
        <taxon>Bacteria</taxon>
        <taxon>Pseudomonadati</taxon>
        <taxon>Verrucomicrobiota</taxon>
        <taxon>Opitutia</taxon>
        <taxon>Opitutales</taxon>
        <taxon>Opitutaceae</taxon>
        <taxon>Ereboglobus</taxon>
    </lineage>
</organism>
<dbReference type="EMBL" id="CP023004">
    <property type="protein sequence ID" value="AWI08178.1"/>
    <property type="molecule type" value="Genomic_DNA"/>
</dbReference>
<dbReference type="RefSeq" id="WP_108823982.1">
    <property type="nucleotide sequence ID" value="NZ_CP023004.1"/>
</dbReference>
<feature type="signal peptide" evidence="1">
    <location>
        <begin position="1"/>
        <end position="30"/>
    </location>
</feature>
<accession>A0A2U8E006</accession>
<dbReference type="InterPro" id="IPR050570">
    <property type="entry name" value="Cell_wall_metabolism_enzyme"/>
</dbReference>
<keyword evidence="1" id="KW-0732">Signal</keyword>
<keyword evidence="4" id="KW-1185">Reference proteome</keyword>
<reference evidence="3 4" key="1">
    <citation type="journal article" date="2018" name="Syst. Appl. Microbiol.">
        <title>Ereboglobus luteus gen. nov. sp. nov. from cockroach guts, and new insights into the oxygen relationship of the genera Opitutus and Didymococcus (Verrucomicrobia: Opitutaceae).</title>
        <authorList>
            <person name="Tegtmeier D."/>
            <person name="Belitz A."/>
            <person name="Radek R."/>
            <person name="Heimerl T."/>
            <person name="Brune A."/>
        </authorList>
    </citation>
    <scope>NUCLEOTIDE SEQUENCE [LARGE SCALE GENOMIC DNA]</scope>
    <source>
        <strain evidence="3 4">Ho45</strain>
    </source>
</reference>
<dbReference type="InterPro" id="IPR016047">
    <property type="entry name" value="M23ase_b-sheet_dom"/>
</dbReference>
<dbReference type="PANTHER" id="PTHR21666">
    <property type="entry name" value="PEPTIDASE-RELATED"/>
    <property type="match status" value="1"/>
</dbReference>
<dbReference type="SUPFAM" id="SSF51261">
    <property type="entry name" value="Duplicated hybrid motif"/>
    <property type="match status" value="1"/>
</dbReference>
<evidence type="ECO:0000259" key="2">
    <source>
        <dbReference type="Pfam" id="PF01551"/>
    </source>
</evidence>
<dbReference type="Proteomes" id="UP000244896">
    <property type="component" value="Chromosome"/>
</dbReference>
<proteinExistence type="predicted"/>